<evidence type="ECO:0000313" key="3">
    <source>
        <dbReference type="Proteomes" id="UP000244937"/>
    </source>
</evidence>
<accession>A0A2S1SFK5</accession>
<evidence type="ECO:0000256" key="1">
    <source>
        <dbReference type="SAM" id="MobiDB-lite"/>
    </source>
</evidence>
<keyword evidence="3" id="KW-1185">Reference proteome</keyword>
<dbReference type="AlphaFoldDB" id="A0A2S1SFK5"/>
<sequence>MTSKSLPIFLAAGLLLVSCKKELMPQDNSDMPKKAATETATVPANAQPINVQPQPVQGQPQMVQTPAPADVKTAPGMNPPHGQPGHRCDIAVGAPLNSPKGNATTVTPGKAAANQGMTVTQTPVKTAPGMNPPHGQPGHRCDIGVGEPLSSAPKKAAATLTPVTPPAKTPALLNPDAAPVKTE</sequence>
<dbReference type="EMBL" id="CP029187">
    <property type="protein sequence ID" value="AWI25127.1"/>
    <property type="molecule type" value="Genomic_DNA"/>
</dbReference>
<dbReference type="OrthoDB" id="678557at2"/>
<organism evidence="2 3">
    <name type="scientific">Flavobacterium pallidum</name>
    <dbReference type="NCBI Taxonomy" id="2172098"/>
    <lineage>
        <taxon>Bacteria</taxon>
        <taxon>Pseudomonadati</taxon>
        <taxon>Bacteroidota</taxon>
        <taxon>Flavobacteriia</taxon>
        <taxon>Flavobacteriales</taxon>
        <taxon>Flavobacteriaceae</taxon>
        <taxon>Flavobacterium</taxon>
    </lineage>
</organism>
<dbReference type="KEGG" id="fpal:HYN49_04030"/>
<gene>
    <name evidence="2" type="ORF">HYN49_04030</name>
</gene>
<proteinExistence type="predicted"/>
<dbReference type="PROSITE" id="PS51257">
    <property type="entry name" value="PROKAR_LIPOPROTEIN"/>
    <property type="match status" value="1"/>
</dbReference>
<feature type="compositionally biased region" description="Low complexity" evidence="1">
    <location>
        <begin position="148"/>
        <end position="162"/>
    </location>
</feature>
<name>A0A2S1SFK5_9FLAO</name>
<feature type="compositionally biased region" description="Low complexity" evidence="1">
    <location>
        <begin position="47"/>
        <end position="66"/>
    </location>
</feature>
<dbReference type="RefSeq" id="WP_108902922.1">
    <property type="nucleotide sequence ID" value="NZ_CP029187.1"/>
</dbReference>
<evidence type="ECO:0000313" key="2">
    <source>
        <dbReference type="EMBL" id="AWI25127.1"/>
    </source>
</evidence>
<reference evidence="2 3" key="1">
    <citation type="submission" date="2018-05" db="EMBL/GenBank/DDBJ databases">
        <title>Genome sequencing of Flavobacterium sp. HYN0049.</title>
        <authorList>
            <person name="Yi H."/>
            <person name="Baek C."/>
        </authorList>
    </citation>
    <scope>NUCLEOTIDE SEQUENCE [LARGE SCALE GENOMIC DNA]</scope>
    <source>
        <strain evidence="2 3">HYN0049</strain>
    </source>
</reference>
<feature type="region of interest" description="Disordered" evidence="1">
    <location>
        <begin position="45"/>
        <end position="111"/>
    </location>
</feature>
<protein>
    <submittedName>
        <fullName evidence="2">Uncharacterized protein</fullName>
    </submittedName>
</protein>
<feature type="region of interest" description="Disordered" evidence="1">
    <location>
        <begin position="123"/>
        <end position="183"/>
    </location>
</feature>
<dbReference type="Proteomes" id="UP000244937">
    <property type="component" value="Chromosome"/>
</dbReference>